<organism evidence="4 5">
    <name type="scientific">Flagellimonas nanhaiensis</name>
    <dbReference type="NCBI Taxonomy" id="2292706"/>
    <lineage>
        <taxon>Bacteria</taxon>
        <taxon>Pseudomonadati</taxon>
        <taxon>Bacteroidota</taxon>
        <taxon>Flavobacteriia</taxon>
        <taxon>Flavobacteriales</taxon>
        <taxon>Flavobacteriaceae</taxon>
        <taxon>Flagellimonas</taxon>
    </lineage>
</organism>
<dbReference type="AlphaFoldDB" id="A0A371JNC0"/>
<dbReference type="Gene3D" id="3.40.50.1820">
    <property type="entry name" value="alpha/beta hydrolase"/>
    <property type="match status" value="1"/>
</dbReference>
<accession>A0A371JNC0</accession>
<feature type="domain" description="Alpha/beta hydrolase fold-3" evidence="3">
    <location>
        <begin position="122"/>
        <end position="320"/>
    </location>
</feature>
<comment type="caution">
    <text evidence="4">The sequence shown here is derived from an EMBL/GenBank/DDBJ whole genome shotgun (WGS) entry which is preliminary data.</text>
</comment>
<reference evidence="4 5" key="1">
    <citation type="submission" date="2018-08" db="EMBL/GenBank/DDBJ databases">
        <title>Muricauda nanhaiensis sp. nov., isolated from seawater of the South China Sea.</title>
        <authorList>
            <person name="Dang Y."/>
        </authorList>
    </citation>
    <scope>NUCLEOTIDE SEQUENCE [LARGE SCALE GENOMIC DNA]</scope>
    <source>
        <strain evidence="4 5">SM1704</strain>
    </source>
</reference>
<comment type="similarity">
    <text evidence="1">Belongs to the 'GDXG' lipolytic enzyme family.</text>
</comment>
<evidence type="ECO:0000259" key="3">
    <source>
        <dbReference type="Pfam" id="PF07859"/>
    </source>
</evidence>
<evidence type="ECO:0000256" key="1">
    <source>
        <dbReference type="ARBA" id="ARBA00010515"/>
    </source>
</evidence>
<evidence type="ECO:0000256" key="2">
    <source>
        <dbReference type="ARBA" id="ARBA00022801"/>
    </source>
</evidence>
<dbReference type="GO" id="GO:0016787">
    <property type="term" value="F:hydrolase activity"/>
    <property type="evidence" value="ECO:0007669"/>
    <property type="project" value="UniProtKB-KW"/>
</dbReference>
<proteinExistence type="inferred from homology"/>
<sequence length="344" mass="39262">MSSQIGKKLRLYWLILVKFTSMNESKYTFNLVFVITRVLFRRIFNIKKYPNWSLKTEIIWATSRLTLLSSNEYGLPWLKSLSKKFTPKPKMGKKVNIEHATLNGTVFLKITPLKPYKSDSAIIYFHGGGYVLGSPEATLEFSVKLSSCSNLAIYVPDYPKAPEMLYPKAHTSSIDFVRDISGNYDDLLLMGDSAGAALVLSTFKNLKAVEKDKISGTVLISPWIDPLASAGSINYNADNDVGNRTFVTNCYRLYLGQKTENPEHPMTFDKSNIISMPRTFVSVGSAEILFSQVSEFQNNLLKMDTKVHFRTYKNMFHTFWNHPKNIGEAMQLIHDISNWIFKWE</sequence>
<dbReference type="EMBL" id="QTJX01000003">
    <property type="protein sequence ID" value="RDY58724.1"/>
    <property type="molecule type" value="Genomic_DNA"/>
</dbReference>
<dbReference type="PROSITE" id="PS01173">
    <property type="entry name" value="LIPASE_GDXG_HIS"/>
    <property type="match status" value="1"/>
</dbReference>
<dbReference type="SUPFAM" id="SSF53474">
    <property type="entry name" value="alpha/beta-Hydrolases"/>
    <property type="match status" value="1"/>
</dbReference>
<keyword evidence="2 4" id="KW-0378">Hydrolase</keyword>
<dbReference type="PANTHER" id="PTHR48081">
    <property type="entry name" value="AB HYDROLASE SUPERFAMILY PROTEIN C4A8.06C"/>
    <property type="match status" value="1"/>
</dbReference>
<dbReference type="OrthoDB" id="9815425at2"/>
<name>A0A371JNC0_9FLAO</name>
<evidence type="ECO:0000313" key="4">
    <source>
        <dbReference type="EMBL" id="RDY58724.1"/>
    </source>
</evidence>
<evidence type="ECO:0000313" key="5">
    <source>
        <dbReference type="Proteomes" id="UP000261828"/>
    </source>
</evidence>
<dbReference type="InterPro" id="IPR029058">
    <property type="entry name" value="AB_hydrolase_fold"/>
</dbReference>
<dbReference type="PANTHER" id="PTHR48081:SF8">
    <property type="entry name" value="ALPHA_BETA HYDROLASE FOLD-3 DOMAIN-CONTAINING PROTEIN-RELATED"/>
    <property type="match status" value="1"/>
</dbReference>
<dbReference type="InterPro" id="IPR002168">
    <property type="entry name" value="Lipase_GDXG_HIS_AS"/>
</dbReference>
<dbReference type="InterPro" id="IPR013094">
    <property type="entry name" value="AB_hydrolase_3"/>
</dbReference>
<dbReference type="InterPro" id="IPR050300">
    <property type="entry name" value="GDXG_lipolytic_enzyme"/>
</dbReference>
<keyword evidence="5" id="KW-1185">Reference proteome</keyword>
<protein>
    <submittedName>
        <fullName evidence="4">Steryl acetyl hydrolase</fullName>
    </submittedName>
</protein>
<gene>
    <name evidence="4" type="ORF">DX873_13680</name>
</gene>
<dbReference type="Proteomes" id="UP000261828">
    <property type="component" value="Unassembled WGS sequence"/>
</dbReference>
<dbReference type="Pfam" id="PF07859">
    <property type="entry name" value="Abhydrolase_3"/>
    <property type="match status" value="1"/>
</dbReference>